<accession>A0AAD6V7Q0</accession>
<dbReference type="InterPro" id="IPR036047">
    <property type="entry name" value="F-box-like_dom_sf"/>
</dbReference>
<gene>
    <name evidence="1" type="ORF">GGX14DRAFT_397843</name>
</gene>
<evidence type="ECO:0008006" key="3">
    <source>
        <dbReference type="Google" id="ProtNLM"/>
    </source>
</evidence>
<comment type="caution">
    <text evidence="1">The sequence shown here is derived from an EMBL/GenBank/DDBJ whole genome shotgun (WGS) entry which is preliminary data.</text>
</comment>
<reference evidence="1" key="1">
    <citation type="submission" date="2023-03" db="EMBL/GenBank/DDBJ databases">
        <title>Massive genome expansion in bonnet fungi (Mycena s.s.) driven by repeated elements and novel gene families across ecological guilds.</title>
        <authorList>
            <consortium name="Lawrence Berkeley National Laboratory"/>
            <person name="Harder C.B."/>
            <person name="Miyauchi S."/>
            <person name="Viragh M."/>
            <person name="Kuo A."/>
            <person name="Thoen E."/>
            <person name="Andreopoulos B."/>
            <person name="Lu D."/>
            <person name="Skrede I."/>
            <person name="Drula E."/>
            <person name="Henrissat B."/>
            <person name="Morin E."/>
            <person name="Kohler A."/>
            <person name="Barry K."/>
            <person name="LaButti K."/>
            <person name="Morin E."/>
            <person name="Salamov A."/>
            <person name="Lipzen A."/>
            <person name="Mereny Z."/>
            <person name="Hegedus B."/>
            <person name="Baldrian P."/>
            <person name="Stursova M."/>
            <person name="Weitz H."/>
            <person name="Taylor A."/>
            <person name="Grigoriev I.V."/>
            <person name="Nagy L.G."/>
            <person name="Martin F."/>
            <person name="Kauserud H."/>
        </authorList>
    </citation>
    <scope>NUCLEOTIDE SEQUENCE</scope>
    <source>
        <strain evidence="1">9144</strain>
    </source>
</reference>
<dbReference type="SUPFAM" id="SSF81383">
    <property type="entry name" value="F-box domain"/>
    <property type="match status" value="1"/>
</dbReference>
<organism evidence="1 2">
    <name type="scientific">Mycena pura</name>
    <dbReference type="NCBI Taxonomy" id="153505"/>
    <lineage>
        <taxon>Eukaryota</taxon>
        <taxon>Fungi</taxon>
        <taxon>Dikarya</taxon>
        <taxon>Basidiomycota</taxon>
        <taxon>Agaricomycotina</taxon>
        <taxon>Agaricomycetes</taxon>
        <taxon>Agaricomycetidae</taxon>
        <taxon>Agaricales</taxon>
        <taxon>Marasmiineae</taxon>
        <taxon>Mycenaceae</taxon>
        <taxon>Mycena</taxon>
    </lineage>
</organism>
<dbReference type="AlphaFoldDB" id="A0AAD6V7Q0"/>
<dbReference type="EMBL" id="JARJCW010000044">
    <property type="protein sequence ID" value="KAJ7205301.1"/>
    <property type="molecule type" value="Genomic_DNA"/>
</dbReference>
<sequence length="352" mass="40732">MCDFCLIPPLEVVSLYPLASNIFNVTDPWIFAEESIWKRFPLEMWIRVIRFLDLQALFAFGEIGKWFHRLVHDEYRRFMERAFQSVKLNWHSLRFMLVHTESLLSGWAAHHMLFPGSGQYMFDGLEQIDIFIDKRREDQVLAYFARATAWKPATNTTLAHPFIFATTTLTNADVPATKIAVHISYKENPRCTVFRFPLSTQFVHFDGHSVVVPYSNLSMRGLAIPNKLYLPIDGNDDVRALVSLEKSANKHKVHLCMLGTDQRIFSRYYAVLSTLDDLSETFILRDRVWGLYETPKVPRYATIWCLGPQVEPLGTALKFFVQCQPLISDWTDKDTQWSICYDVNLCAGADLD</sequence>
<name>A0AAD6V7Q0_9AGAR</name>
<protein>
    <recommendedName>
        <fullName evidence="3">F-box domain-containing protein</fullName>
    </recommendedName>
</protein>
<dbReference type="Proteomes" id="UP001219525">
    <property type="component" value="Unassembled WGS sequence"/>
</dbReference>
<proteinExistence type="predicted"/>
<keyword evidence="2" id="KW-1185">Reference proteome</keyword>
<evidence type="ECO:0000313" key="2">
    <source>
        <dbReference type="Proteomes" id="UP001219525"/>
    </source>
</evidence>
<evidence type="ECO:0000313" key="1">
    <source>
        <dbReference type="EMBL" id="KAJ7205301.1"/>
    </source>
</evidence>